<keyword evidence="1" id="KW-0472">Membrane</keyword>
<name>A0A8K0MN61_9ROSA</name>
<dbReference type="OrthoDB" id="1705421at2759"/>
<evidence type="ECO:0000313" key="2">
    <source>
        <dbReference type="EMBL" id="KAF3452227.1"/>
    </source>
</evidence>
<evidence type="ECO:0000256" key="1">
    <source>
        <dbReference type="SAM" id="Phobius"/>
    </source>
</evidence>
<keyword evidence="1" id="KW-1133">Transmembrane helix</keyword>
<evidence type="ECO:0000313" key="3">
    <source>
        <dbReference type="Proteomes" id="UP000796880"/>
    </source>
</evidence>
<proteinExistence type="predicted"/>
<comment type="caution">
    <text evidence="2">The sequence shown here is derived from an EMBL/GenBank/DDBJ whole genome shotgun (WGS) entry which is preliminary data.</text>
</comment>
<keyword evidence="1" id="KW-0812">Transmembrane</keyword>
<feature type="transmembrane region" description="Helical" evidence="1">
    <location>
        <begin position="69"/>
        <end position="95"/>
    </location>
</feature>
<organism evidence="2 3">
    <name type="scientific">Rhamnella rubrinervis</name>
    <dbReference type="NCBI Taxonomy" id="2594499"/>
    <lineage>
        <taxon>Eukaryota</taxon>
        <taxon>Viridiplantae</taxon>
        <taxon>Streptophyta</taxon>
        <taxon>Embryophyta</taxon>
        <taxon>Tracheophyta</taxon>
        <taxon>Spermatophyta</taxon>
        <taxon>Magnoliopsida</taxon>
        <taxon>eudicotyledons</taxon>
        <taxon>Gunneridae</taxon>
        <taxon>Pentapetalae</taxon>
        <taxon>rosids</taxon>
        <taxon>fabids</taxon>
        <taxon>Rosales</taxon>
        <taxon>Rhamnaceae</taxon>
        <taxon>rhamnoid group</taxon>
        <taxon>Rhamneae</taxon>
        <taxon>Rhamnella</taxon>
    </lineage>
</organism>
<keyword evidence="3" id="KW-1185">Reference proteome</keyword>
<protein>
    <submittedName>
        <fullName evidence="2">Uncharacterized protein</fullName>
    </submittedName>
</protein>
<reference evidence="2" key="1">
    <citation type="submission" date="2020-03" db="EMBL/GenBank/DDBJ databases">
        <title>A high-quality chromosome-level genome assembly of a woody plant with both climbing and erect habits, Rhamnella rubrinervis.</title>
        <authorList>
            <person name="Lu Z."/>
            <person name="Yang Y."/>
            <person name="Zhu X."/>
            <person name="Sun Y."/>
        </authorList>
    </citation>
    <scope>NUCLEOTIDE SEQUENCE</scope>
    <source>
        <strain evidence="2">BYM</strain>
        <tissue evidence="2">Leaf</tissue>
    </source>
</reference>
<sequence length="428" mass="49039">MSWVSNRRDVAFKYTYAQWEPLTAKERLPFKIDGKKYPILRGSPNKKIGLTDVLMDTGRIKSFKLSDAILYSYGLDIRFVLFLSIFLGFQLWMFIAPELLLNKPSALCSPNLKYLINSIQDTYVNKVCVTHPELSDDIHFIYKDLTEKHRFSMSCFRLAVIQQEILSGLYDLSPLQIREIKMNDLAQFLLDTLPACPDLAIMNSLDREMVIAVMPDKEDVLVLMGLSVMLLRLSHGSLPKSGYRIENPLSSFYYSLQQMGKVDRLYKIDLMESLRYLPISLVLDKIKHFVGDGSVYKLISSFLSLPINDNDGKNRKEIITCGIPPVGEITRVLFNIVLMEIFDQEFTKGFPGVAFKRFVHEVYITTRGNDKVIFNEKVGYTLLKKLGLVGKIDSIGPGDDPLLCYYQNLIFLDNECNVRVCNPKEEEE</sequence>
<dbReference type="AlphaFoldDB" id="A0A8K0MN61"/>
<gene>
    <name evidence="2" type="ORF">FNV43_RR08325</name>
</gene>
<dbReference type="Proteomes" id="UP000796880">
    <property type="component" value="Unassembled WGS sequence"/>
</dbReference>
<accession>A0A8K0MN61</accession>
<dbReference type="EMBL" id="VOIH02000003">
    <property type="protein sequence ID" value="KAF3452227.1"/>
    <property type="molecule type" value="Genomic_DNA"/>
</dbReference>